<evidence type="ECO:0000259" key="2">
    <source>
        <dbReference type="Pfam" id="PF00174"/>
    </source>
</evidence>
<dbReference type="KEGG" id="jsv:CNX70_12250"/>
<gene>
    <name evidence="3" type="ORF">CNX70_12250</name>
</gene>
<evidence type="ECO:0000256" key="1">
    <source>
        <dbReference type="SAM" id="SignalP"/>
    </source>
</evidence>
<dbReference type="Gene3D" id="3.90.420.10">
    <property type="entry name" value="Oxidoreductase, molybdopterin-binding domain"/>
    <property type="match status" value="1"/>
</dbReference>
<keyword evidence="4" id="KW-1185">Reference proteome</keyword>
<accession>A0A290WVW4</accession>
<feature type="signal peptide" evidence="1">
    <location>
        <begin position="1"/>
        <end position="27"/>
    </location>
</feature>
<dbReference type="AlphaFoldDB" id="A0A290WVW4"/>
<sequence>MKGHSMLKTILAGFTSALLLVAVPAWADPAPARDNMSHALSVTGMVETPLTLKVADLRQLPPANGGEIAVTRHNGDKAETITSYKGVRLRDILDKAVLDAPGHNDVKKLAIIARATDSYAVVFSWGELYNAPAGEGVIVYYEKNGKALDDNDGEIALISAKDIRTGPRHVKWLNGIEVRKLVE</sequence>
<dbReference type="Pfam" id="PF00174">
    <property type="entry name" value="Oxidored_molyb"/>
    <property type="match status" value="1"/>
</dbReference>
<keyword evidence="1" id="KW-0732">Signal</keyword>
<dbReference type="Proteomes" id="UP000218437">
    <property type="component" value="Chromosome"/>
</dbReference>
<proteinExistence type="predicted"/>
<evidence type="ECO:0000313" key="3">
    <source>
        <dbReference type="EMBL" id="ATD60848.1"/>
    </source>
</evidence>
<dbReference type="InterPro" id="IPR000572">
    <property type="entry name" value="OxRdtase_Mopterin-bd_dom"/>
</dbReference>
<name>A0A290WVW4_9BURK</name>
<organism evidence="3 4">
    <name type="scientific">Janthinobacterium svalbardensis</name>
    <dbReference type="NCBI Taxonomy" id="368607"/>
    <lineage>
        <taxon>Bacteria</taxon>
        <taxon>Pseudomonadati</taxon>
        <taxon>Pseudomonadota</taxon>
        <taxon>Betaproteobacteria</taxon>
        <taxon>Burkholderiales</taxon>
        <taxon>Oxalobacteraceae</taxon>
        <taxon>Janthinobacterium</taxon>
    </lineage>
</organism>
<feature type="domain" description="Oxidoreductase molybdopterin-binding" evidence="2">
    <location>
        <begin position="30"/>
        <end position="180"/>
    </location>
</feature>
<reference evidence="3 4" key="1">
    <citation type="submission" date="2017-09" db="EMBL/GenBank/DDBJ databases">
        <title>Complete genome sequence of Janthinobacterium svalbardensis PAMC 27463.</title>
        <authorList>
            <person name="Cho Y.-J."/>
            <person name="Cho A."/>
            <person name="Kim O.-S."/>
            <person name="Lee J.-I."/>
        </authorList>
    </citation>
    <scope>NUCLEOTIDE SEQUENCE [LARGE SCALE GENOMIC DNA]</scope>
    <source>
        <strain evidence="3 4">PAMC 27463</strain>
    </source>
</reference>
<dbReference type="SUPFAM" id="SSF56524">
    <property type="entry name" value="Oxidoreductase molybdopterin-binding domain"/>
    <property type="match status" value="1"/>
</dbReference>
<evidence type="ECO:0000313" key="4">
    <source>
        <dbReference type="Proteomes" id="UP000218437"/>
    </source>
</evidence>
<feature type="chain" id="PRO_5013194351" evidence="1">
    <location>
        <begin position="28"/>
        <end position="183"/>
    </location>
</feature>
<dbReference type="InterPro" id="IPR036374">
    <property type="entry name" value="OxRdtase_Mopterin-bd_sf"/>
</dbReference>
<dbReference type="EMBL" id="CP023422">
    <property type="protein sequence ID" value="ATD60848.1"/>
    <property type="molecule type" value="Genomic_DNA"/>
</dbReference>
<protein>
    <submittedName>
        <fullName evidence="3">Sulfite oxidase-like oxidoreductase</fullName>
    </submittedName>
</protein>